<accession>A0A5C6BHE4</accession>
<comment type="caution">
    <text evidence="1">The sequence shown here is derived from an EMBL/GenBank/DDBJ whole genome shotgun (WGS) entry which is preliminary data.</text>
</comment>
<reference evidence="1 2" key="1">
    <citation type="submission" date="2019-02" db="EMBL/GenBank/DDBJ databases">
        <title>Deep-cultivation of Planctomycetes and their phenomic and genomic characterization uncovers novel biology.</title>
        <authorList>
            <person name="Wiegand S."/>
            <person name="Jogler M."/>
            <person name="Boedeker C."/>
            <person name="Pinto D."/>
            <person name="Vollmers J."/>
            <person name="Rivas-Marin E."/>
            <person name="Kohn T."/>
            <person name="Peeters S.H."/>
            <person name="Heuer A."/>
            <person name="Rast P."/>
            <person name="Oberbeckmann S."/>
            <person name="Bunk B."/>
            <person name="Jeske O."/>
            <person name="Meyerdierks A."/>
            <person name="Storesund J.E."/>
            <person name="Kallscheuer N."/>
            <person name="Luecker S."/>
            <person name="Lage O.M."/>
            <person name="Pohl T."/>
            <person name="Merkel B.J."/>
            <person name="Hornburger P."/>
            <person name="Mueller R.-W."/>
            <person name="Bruemmer F."/>
            <person name="Labrenz M."/>
            <person name="Spormann A.M."/>
            <person name="Op Den Camp H."/>
            <person name="Overmann J."/>
            <person name="Amann R."/>
            <person name="Jetten M.S.M."/>
            <person name="Mascher T."/>
            <person name="Medema M.H."/>
            <person name="Devos D.P."/>
            <person name="Kaster A.-K."/>
            <person name="Ovreas L."/>
            <person name="Rohde M."/>
            <person name="Galperin M.Y."/>
            <person name="Jogler C."/>
        </authorList>
    </citation>
    <scope>NUCLEOTIDE SEQUENCE [LARGE SCALE GENOMIC DNA]</scope>
    <source>
        <strain evidence="1 2">CA54</strain>
    </source>
</reference>
<name>A0A5C6BHE4_9PLAN</name>
<sequence length="109" mass="12097">MQLIKGQTTPRLQGWTSLAANEMTPNIAVELRTHGKQVLYVTLFSLTGPQADIIPGRTVYNAETDEFQVRWQLNGQERGFDYRGGQNGQPVGLMRVPAVLASEPADKVR</sequence>
<keyword evidence="2" id="KW-1185">Reference proteome</keyword>
<evidence type="ECO:0000313" key="1">
    <source>
        <dbReference type="EMBL" id="TWU11380.1"/>
    </source>
</evidence>
<dbReference type="AlphaFoldDB" id="A0A5C6BHE4"/>
<dbReference type="EMBL" id="SJPP01000001">
    <property type="protein sequence ID" value="TWU11380.1"/>
    <property type="molecule type" value="Genomic_DNA"/>
</dbReference>
<dbReference type="Proteomes" id="UP000320735">
    <property type="component" value="Unassembled WGS sequence"/>
</dbReference>
<dbReference type="RefSeq" id="WP_146368994.1">
    <property type="nucleotide sequence ID" value="NZ_SJPP01000001.1"/>
</dbReference>
<gene>
    <name evidence="1" type="ORF">CA54_01870</name>
</gene>
<evidence type="ECO:0000313" key="2">
    <source>
        <dbReference type="Proteomes" id="UP000320735"/>
    </source>
</evidence>
<organism evidence="1 2">
    <name type="scientific">Symmachiella macrocystis</name>
    <dbReference type="NCBI Taxonomy" id="2527985"/>
    <lineage>
        <taxon>Bacteria</taxon>
        <taxon>Pseudomonadati</taxon>
        <taxon>Planctomycetota</taxon>
        <taxon>Planctomycetia</taxon>
        <taxon>Planctomycetales</taxon>
        <taxon>Planctomycetaceae</taxon>
        <taxon>Symmachiella</taxon>
    </lineage>
</organism>
<proteinExistence type="predicted"/>
<protein>
    <submittedName>
        <fullName evidence="1">Uncharacterized protein</fullName>
    </submittedName>
</protein>